<name>A0A936Z963_9BURK</name>
<sequence length="329" mass="35309">MKRASAAPWRRLAPLAACVLAVHLALLQGGARRVVPARQVPVQFATRSVVLPPVVVAAAPAPTPTPTPAAERPAEPAPAPIRRVQHVPPRRPAPSLLRAALGAASAPSPVPASTDTAAVSVPPSIRLHYEVTVQKGPFSLAGRAVFDWRHDGRAYEARLEATSVAGSRVQRSTGRIAPEGLVPDYFSDKSRSEQATHFDRAQGRIVFSNNQPVAPLAEGIQDRLSVIVQVAALLAARPANFPPGTQLALPTAGTREADTWIFSVEGEEDLALPGGQVRALKVQRLPRREYDQKLELWFAPSMDYAPVRLRLTNPNGDAVDNRWSSTDKG</sequence>
<evidence type="ECO:0000256" key="1">
    <source>
        <dbReference type="SAM" id="MobiDB-lite"/>
    </source>
</evidence>
<evidence type="ECO:0000313" key="2">
    <source>
        <dbReference type="EMBL" id="MBL0394781.1"/>
    </source>
</evidence>
<dbReference type="RefSeq" id="WP_201677444.1">
    <property type="nucleotide sequence ID" value="NZ_JAEQNE010000009.1"/>
</dbReference>
<organism evidence="2 3">
    <name type="scientific">Ramlibacter monticola</name>
    <dbReference type="NCBI Taxonomy" id="1926872"/>
    <lineage>
        <taxon>Bacteria</taxon>
        <taxon>Pseudomonadati</taxon>
        <taxon>Pseudomonadota</taxon>
        <taxon>Betaproteobacteria</taxon>
        <taxon>Burkholderiales</taxon>
        <taxon>Comamonadaceae</taxon>
        <taxon>Ramlibacter</taxon>
    </lineage>
</organism>
<proteinExistence type="predicted"/>
<dbReference type="AlphaFoldDB" id="A0A936Z963"/>
<gene>
    <name evidence="2" type="ORF">JJ685_26820</name>
</gene>
<comment type="caution">
    <text evidence="2">The sequence shown here is derived from an EMBL/GenBank/DDBJ whole genome shotgun (WGS) entry which is preliminary data.</text>
</comment>
<reference evidence="2 3" key="1">
    <citation type="journal article" date="2017" name="Int. J. Syst. Evol. Microbiol.">
        <title>Ramlibacter monticola sp. nov., isolated from forest soil.</title>
        <authorList>
            <person name="Chaudhary D.K."/>
            <person name="Kim J."/>
        </authorList>
    </citation>
    <scope>NUCLEOTIDE SEQUENCE [LARGE SCALE GENOMIC DNA]</scope>
    <source>
        <strain evidence="2 3">KACC 19175</strain>
    </source>
</reference>
<feature type="region of interest" description="Disordered" evidence="1">
    <location>
        <begin position="62"/>
        <end position="89"/>
    </location>
</feature>
<protein>
    <submittedName>
        <fullName evidence="2">DUF3108 domain-containing protein</fullName>
    </submittedName>
</protein>
<dbReference type="InterPro" id="IPR021457">
    <property type="entry name" value="DUF3108"/>
</dbReference>
<dbReference type="Proteomes" id="UP000599109">
    <property type="component" value="Unassembled WGS sequence"/>
</dbReference>
<evidence type="ECO:0000313" key="3">
    <source>
        <dbReference type="Proteomes" id="UP000599109"/>
    </source>
</evidence>
<keyword evidence="3" id="KW-1185">Reference proteome</keyword>
<dbReference type="Pfam" id="PF11306">
    <property type="entry name" value="DUF3108"/>
    <property type="match status" value="1"/>
</dbReference>
<dbReference type="EMBL" id="JAEQNE010000009">
    <property type="protein sequence ID" value="MBL0394781.1"/>
    <property type="molecule type" value="Genomic_DNA"/>
</dbReference>
<accession>A0A936Z963</accession>